<name>B0C992_ACAM1</name>
<dbReference type="eggNOG" id="COG1480">
    <property type="taxonomic scope" value="Bacteria"/>
</dbReference>
<dbReference type="EMBL" id="CP000828">
    <property type="protein sequence ID" value="ABW27773.1"/>
    <property type="molecule type" value="Genomic_DNA"/>
</dbReference>
<evidence type="ECO:0000313" key="3">
    <source>
        <dbReference type="Proteomes" id="UP000000268"/>
    </source>
</evidence>
<keyword evidence="1" id="KW-0812">Transmembrane</keyword>
<keyword evidence="3" id="KW-1185">Reference proteome</keyword>
<keyword evidence="1" id="KW-0472">Membrane</keyword>
<sequence length="72" mass="8835">MDNKQYVKNSFWLALYLTVPLFIYDYVFIVLLGGDNMTFIFRYWYLSVFYFSFWVQFPLTARFIMNEPTESL</sequence>
<evidence type="ECO:0000313" key="2">
    <source>
        <dbReference type="EMBL" id="ABW27773.1"/>
    </source>
</evidence>
<feature type="transmembrane region" description="Helical" evidence="1">
    <location>
        <begin position="12"/>
        <end position="32"/>
    </location>
</feature>
<organism evidence="2 3">
    <name type="scientific">Acaryochloris marina (strain MBIC 11017)</name>
    <dbReference type="NCBI Taxonomy" id="329726"/>
    <lineage>
        <taxon>Bacteria</taxon>
        <taxon>Bacillati</taxon>
        <taxon>Cyanobacteriota</taxon>
        <taxon>Cyanophyceae</taxon>
        <taxon>Acaryochloridales</taxon>
        <taxon>Acaryochloridaceae</taxon>
        <taxon>Acaryochloris</taxon>
    </lineage>
</organism>
<dbReference type="KEGG" id="amr:AM1_2773"/>
<gene>
    <name evidence="2" type="ordered locus">AM1_2773</name>
</gene>
<accession>B0C992</accession>
<protein>
    <submittedName>
        <fullName evidence="2">Uncharacterized protein</fullName>
    </submittedName>
</protein>
<dbReference type="HOGENOM" id="CLU_2713077_0_0_3"/>
<proteinExistence type="predicted"/>
<dbReference type="AlphaFoldDB" id="B0C992"/>
<evidence type="ECO:0000256" key="1">
    <source>
        <dbReference type="SAM" id="Phobius"/>
    </source>
</evidence>
<keyword evidence="1" id="KW-1133">Transmembrane helix</keyword>
<feature type="transmembrane region" description="Helical" evidence="1">
    <location>
        <begin position="44"/>
        <end position="65"/>
    </location>
</feature>
<reference evidence="2 3" key="1">
    <citation type="journal article" date="2008" name="Proc. Natl. Acad. Sci. U.S.A.">
        <title>Niche adaptation and genome expansion in the chlorophyll d-producing cyanobacterium Acaryochloris marina.</title>
        <authorList>
            <person name="Swingley W.D."/>
            <person name="Chen M."/>
            <person name="Cheung P.C."/>
            <person name="Conrad A.L."/>
            <person name="Dejesa L.C."/>
            <person name="Hao J."/>
            <person name="Honchak B.M."/>
            <person name="Karbach L.E."/>
            <person name="Kurdoglu A."/>
            <person name="Lahiri S."/>
            <person name="Mastrian S.D."/>
            <person name="Miyashita H."/>
            <person name="Page L."/>
            <person name="Ramakrishna P."/>
            <person name="Satoh S."/>
            <person name="Sattley W.M."/>
            <person name="Shimada Y."/>
            <person name="Taylor H.L."/>
            <person name="Tomo T."/>
            <person name="Tsuchiya T."/>
            <person name="Wang Z.T."/>
            <person name="Raymond J."/>
            <person name="Mimuro M."/>
            <person name="Blankenship R.E."/>
            <person name="Touchman J.W."/>
        </authorList>
    </citation>
    <scope>NUCLEOTIDE SEQUENCE [LARGE SCALE GENOMIC DNA]</scope>
    <source>
        <strain evidence="3">MBIC 11017</strain>
    </source>
</reference>
<dbReference type="Proteomes" id="UP000000268">
    <property type="component" value="Chromosome"/>
</dbReference>